<evidence type="ECO:0000313" key="1">
    <source>
        <dbReference type="EMBL" id="KAH6923452.1"/>
    </source>
</evidence>
<keyword evidence="2" id="KW-1185">Reference proteome</keyword>
<comment type="caution">
    <text evidence="1">The sequence shown here is derived from an EMBL/GenBank/DDBJ whole genome shotgun (WGS) entry which is preliminary data.</text>
</comment>
<organism evidence="1 2">
    <name type="scientific">Hyalomma asiaticum</name>
    <name type="common">Tick</name>
    <dbReference type="NCBI Taxonomy" id="266040"/>
    <lineage>
        <taxon>Eukaryota</taxon>
        <taxon>Metazoa</taxon>
        <taxon>Ecdysozoa</taxon>
        <taxon>Arthropoda</taxon>
        <taxon>Chelicerata</taxon>
        <taxon>Arachnida</taxon>
        <taxon>Acari</taxon>
        <taxon>Parasitiformes</taxon>
        <taxon>Ixodida</taxon>
        <taxon>Ixodoidea</taxon>
        <taxon>Ixodidae</taxon>
        <taxon>Hyalomminae</taxon>
        <taxon>Hyalomma</taxon>
    </lineage>
</organism>
<reference evidence="1" key="1">
    <citation type="submission" date="2020-05" db="EMBL/GenBank/DDBJ databases">
        <title>Large-scale comparative analyses of tick genomes elucidate their genetic diversity and vector capacities.</title>
        <authorList>
            <person name="Jia N."/>
            <person name="Wang J."/>
            <person name="Shi W."/>
            <person name="Du L."/>
            <person name="Sun Y."/>
            <person name="Zhan W."/>
            <person name="Jiang J."/>
            <person name="Wang Q."/>
            <person name="Zhang B."/>
            <person name="Ji P."/>
            <person name="Sakyi L.B."/>
            <person name="Cui X."/>
            <person name="Yuan T."/>
            <person name="Jiang B."/>
            <person name="Yang W."/>
            <person name="Lam T.T.-Y."/>
            <person name="Chang Q."/>
            <person name="Ding S."/>
            <person name="Wang X."/>
            <person name="Zhu J."/>
            <person name="Ruan X."/>
            <person name="Zhao L."/>
            <person name="Wei J."/>
            <person name="Que T."/>
            <person name="Du C."/>
            <person name="Cheng J."/>
            <person name="Dai P."/>
            <person name="Han X."/>
            <person name="Huang E."/>
            <person name="Gao Y."/>
            <person name="Liu J."/>
            <person name="Shao H."/>
            <person name="Ye R."/>
            <person name="Li L."/>
            <person name="Wei W."/>
            <person name="Wang X."/>
            <person name="Wang C."/>
            <person name="Yang T."/>
            <person name="Huo Q."/>
            <person name="Li W."/>
            <person name="Guo W."/>
            <person name="Chen H."/>
            <person name="Zhou L."/>
            <person name="Ni X."/>
            <person name="Tian J."/>
            <person name="Zhou Y."/>
            <person name="Sheng Y."/>
            <person name="Liu T."/>
            <person name="Pan Y."/>
            <person name="Xia L."/>
            <person name="Li J."/>
            <person name="Zhao F."/>
            <person name="Cao W."/>
        </authorList>
    </citation>
    <scope>NUCLEOTIDE SEQUENCE</scope>
    <source>
        <strain evidence="1">Hyas-2018</strain>
    </source>
</reference>
<accession>A0ACB7RRC7</accession>
<evidence type="ECO:0000313" key="2">
    <source>
        <dbReference type="Proteomes" id="UP000821845"/>
    </source>
</evidence>
<dbReference type="Proteomes" id="UP000821845">
    <property type="component" value="Chromosome 8"/>
</dbReference>
<sequence>MAAAFGMATPKKTYAAIGFSDVLDWRASNFLEPIPANRVCQARELVTRVTALLPCLHIFCKRCYEQCRSGDGHCCPFDGERVDVDDVDWREFPVENLLRRKVRIHDIHAYKPLV</sequence>
<gene>
    <name evidence="1" type="ORF">HPB50_001273</name>
</gene>
<name>A0ACB7RRC7_HYAAI</name>
<dbReference type="EMBL" id="CM023488">
    <property type="protein sequence ID" value="KAH6923452.1"/>
    <property type="molecule type" value="Genomic_DNA"/>
</dbReference>
<proteinExistence type="predicted"/>
<protein>
    <submittedName>
        <fullName evidence="1">Uncharacterized protein</fullName>
    </submittedName>
</protein>